<dbReference type="Proteomes" id="UP001142489">
    <property type="component" value="Unassembled WGS sequence"/>
</dbReference>
<comment type="caution">
    <text evidence="2">The sequence shown here is derived from an EMBL/GenBank/DDBJ whole genome shotgun (WGS) entry which is preliminary data.</text>
</comment>
<dbReference type="EMBL" id="JAPFRF010000001">
    <property type="protein sequence ID" value="KAJ7345550.1"/>
    <property type="molecule type" value="Genomic_DNA"/>
</dbReference>
<protein>
    <recommendedName>
        <fullName evidence="1">VWFC domain-containing protein</fullName>
    </recommendedName>
</protein>
<reference evidence="2" key="1">
    <citation type="journal article" date="2023" name="DNA Res.">
        <title>Chromosome-level genome assembly of Phrynocephalus forsythii using third-generation DNA sequencing and Hi-C analysis.</title>
        <authorList>
            <person name="Qi Y."/>
            <person name="Zhao W."/>
            <person name="Zhao Y."/>
            <person name="Niu C."/>
            <person name="Cao S."/>
            <person name="Zhang Y."/>
        </authorList>
    </citation>
    <scope>NUCLEOTIDE SEQUENCE</scope>
    <source>
        <tissue evidence="2">Muscle</tissue>
    </source>
</reference>
<dbReference type="Pfam" id="PF00093">
    <property type="entry name" value="VWC"/>
    <property type="match status" value="1"/>
</dbReference>
<keyword evidence="3" id="KW-1185">Reference proteome</keyword>
<dbReference type="AlphaFoldDB" id="A0A9Q0Y7B4"/>
<evidence type="ECO:0000259" key="1">
    <source>
        <dbReference type="PROSITE" id="PS50184"/>
    </source>
</evidence>
<dbReference type="FunFam" id="2.10.70.10:FF:000013">
    <property type="entry name" value="Collagen, type I, alpha 1"/>
    <property type="match status" value="1"/>
</dbReference>
<sequence length="68" mass="7411">ILSGCTHLGQVYADRDVWKPEPCQICVCDQGSVLCDDIICDEQDLDCPNPEIPFGECCPVCPQPTTPS</sequence>
<proteinExistence type="predicted"/>
<evidence type="ECO:0000313" key="3">
    <source>
        <dbReference type="Proteomes" id="UP001142489"/>
    </source>
</evidence>
<feature type="non-terminal residue" evidence="2">
    <location>
        <position position="1"/>
    </location>
</feature>
<dbReference type="InterPro" id="IPR001007">
    <property type="entry name" value="VWF_dom"/>
</dbReference>
<evidence type="ECO:0000313" key="2">
    <source>
        <dbReference type="EMBL" id="KAJ7345550.1"/>
    </source>
</evidence>
<organism evidence="2 3">
    <name type="scientific">Phrynocephalus forsythii</name>
    <dbReference type="NCBI Taxonomy" id="171643"/>
    <lineage>
        <taxon>Eukaryota</taxon>
        <taxon>Metazoa</taxon>
        <taxon>Chordata</taxon>
        <taxon>Craniata</taxon>
        <taxon>Vertebrata</taxon>
        <taxon>Euteleostomi</taxon>
        <taxon>Lepidosauria</taxon>
        <taxon>Squamata</taxon>
        <taxon>Bifurcata</taxon>
        <taxon>Unidentata</taxon>
        <taxon>Episquamata</taxon>
        <taxon>Toxicofera</taxon>
        <taxon>Iguania</taxon>
        <taxon>Acrodonta</taxon>
        <taxon>Agamidae</taxon>
        <taxon>Agaminae</taxon>
        <taxon>Phrynocephalus</taxon>
    </lineage>
</organism>
<dbReference type="Gene3D" id="2.10.70.10">
    <property type="entry name" value="Complement Module, domain 1"/>
    <property type="match status" value="1"/>
</dbReference>
<dbReference type="OrthoDB" id="8939548at2759"/>
<name>A0A9Q0Y7B4_9SAUR</name>
<gene>
    <name evidence="2" type="ORF">JRQ81_001500</name>
</gene>
<dbReference type="PROSITE" id="PS50184">
    <property type="entry name" value="VWFC_2"/>
    <property type="match status" value="1"/>
</dbReference>
<feature type="domain" description="VWFC" evidence="1">
    <location>
        <begin position="3"/>
        <end position="62"/>
    </location>
</feature>
<accession>A0A9Q0Y7B4</accession>
<dbReference type="SUPFAM" id="SSF57603">
    <property type="entry name" value="FnI-like domain"/>
    <property type="match status" value="1"/>
</dbReference>
<dbReference type="SMART" id="SM00214">
    <property type="entry name" value="VWC"/>
    <property type="match status" value="1"/>
</dbReference>
<dbReference type="PROSITE" id="PS01208">
    <property type="entry name" value="VWFC_1"/>
    <property type="match status" value="1"/>
</dbReference>
<feature type="non-terminal residue" evidence="2">
    <location>
        <position position="68"/>
    </location>
</feature>